<keyword evidence="7" id="KW-1185">Reference proteome</keyword>
<evidence type="ECO:0000256" key="2">
    <source>
        <dbReference type="ARBA" id="ARBA00023125"/>
    </source>
</evidence>
<protein>
    <recommendedName>
        <fullName evidence="5">Zn(2)-C6 fungal-type domain-containing protein</fullName>
    </recommendedName>
</protein>
<dbReference type="VEuPathDB" id="FungiDB:ASPGLDRAFT_33414"/>
<dbReference type="Pfam" id="PF00172">
    <property type="entry name" value="Zn_clus"/>
    <property type="match status" value="1"/>
</dbReference>
<keyword evidence="1" id="KW-0805">Transcription regulation</keyword>
<dbReference type="PROSITE" id="PS50048">
    <property type="entry name" value="ZN2_CY6_FUNGAL_2"/>
    <property type="match status" value="1"/>
</dbReference>
<evidence type="ECO:0000256" key="4">
    <source>
        <dbReference type="ARBA" id="ARBA00023242"/>
    </source>
</evidence>
<dbReference type="AlphaFoldDB" id="A0A1L9VRJ7"/>
<dbReference type="PANTHER" id="PTHR38111">
    <property type="entry name" value="ZN(2)-C6 FUNGAL-TYPE DOMAIN-CONTAINING PROTEIN-RELATED"/>
    <property type="match status" value="1"/>
</dbReference>
<evidence type="ECO:0000256" key="3">
    <source>
        <dbReference type="ARBA" id="ARBA00023163"/>
    </source>
</evidence>
<gene>
    <name evidence="6" type="ORF">ASPGLDRAFT_33414</name>
</gene>
<proteinExistence type="predicted"/>
<dbReference type="Gene3D" id="4.10.240.10">
    <property type="entry name" value="Zn(2)-C6 fungal-type DNA-binding domain"/>
    <property type="match status" value="1"/>
</dbReference>
<dbReference type="InterPro" id="IPR001138">
    <property type="entry name" value="Zn2Cys6_DnaBD"/>
</dbReference>
<dbReference type="STRING" id="1160497.A0A1L9VRJ7"/>
<dbReference type="PANTHER" id="PTHR38111:SF11">
    <property type="entry name" value="TRANSCRIPTION FACTOR DOMAIN-CONTAINING PROTEIN-RELATED"/>
    <property type="match status" value="1"/>
</dbReference>
<evidence type="ECO:0000313" key="7">
    <source>
        <dbReference type="Proteomes" id="UP000184300"/>
    </source>
</evidence>
<dbReference type="RefSeq" id="XP_022403199.1">
    <property type="nucleotide sequence ID" value="XM_022544307.1"/>
</dbReference>
<dbReference type="CDD" id="cd00067">
    <property type="entry name" value="GAL4"/>
    <property type="match status" value="1"/>
</dbReference>
<dbReference type="InterPro" id="IPR053178">
    <property type="entry name" value="Osmoadaptation_assoc"/>
</dbReference>
<dbReference type="GO" id="GO:0003677">
    <property type="term" value="F:DNA binding"/>
    <property type="evidence" value="ECO:0007669"/>
    <property type="project" value="UniProtKB-KW"/>
</dbReference>
<dbReference type="InterPro" id="IPR036864">
    <property type="entry name" value="Zn2-C6_fun-type_DNA-bd_sf"/>
</dbReference>
<keyword evidence="4" id="KW-0539">Nucleus</keyword>
<dbReference type="SMART" id="SM00066">
    <property type="entry name" value="GAL4"/>
    <property type="match status" value="1"/>
</dbReference>
<dbReference type="Proteomes" id="UP000184300">
    <property type="component" value="Unassembled WGS sequence"/>
</dbReference>
<evidence type="ECO:0000313" key="6">
    <source>
        <dbReference type="EMBL" id="OJJ86510.1"/>
    </source>
</evidence>
<dbReference type="PROSITE" id="PS00463">
    <property type="entry name" value="ZN2_CY6_FUNGAL_1"/>
    <property type="match status" value="1"/>
</dbReference>
<dbReference type="SUPFAM" id="SSF57701">
    <property type="entry name" value="Zn2/Cys6 DNA-binding domain"/>
    <property type="match status" value="1"/>
</dbReference>
<organism evidence="6 7">
    <name type="scientific">Aspergillus glaucus CBS 516.65</name>
    <dbReference type="NCBI Taxonomy" id="1160497"/>
    <lineage>
        <taxon>Eukaryota</taxon>
        <taxon>Fungi</taxon>
        <taxon>Dikarya</taxon>
        <taxon>Ascomycota</taxon>
        <taxon>Pezizomycotina</taxon>
        <taxon>Eurotiomycetes</taxon>
        <taxon>Eurotiomycetidae</taxon>
        <taxon>Eurotiales</taxon>
        <taxon>Aspergillaceae</taxon>
        <taxon>Aspergillus</taxon>
        <taxon>Aspergillus subgen. Aspergillus</taxon>
    </lineage>
</organism>
<sequence>MGGIPFKSTGCNTCRRRKVKCDEAKPECLRCVKNGHICTGYERQRVFIHKSASAVNDSQKAQRPKRKDVAQSNRPAGAIVAIDPVEQVPRFNARLEVRSQLLASFINSFLPPAQLLKTNKNLYETLPDLVGGSPLLDKAVISLCSAFVAKNNRDDRLLQYSTKLYSQAMELLHGKIMMGKGLGKDLLYATIIFQVYELINCSPSGFPAWLAHVQGSNALIQQCSGRSKEAVAENLFLRQLRFVILCDAIGKRKSPWRYNIPTRSSEPGDKNALAPEPIDIFIDILIECTALIEEVDTFLGQGYVVRGSRRVGERLLHSCLSLEDKLHNTCIWMQTKLGVPSPLPRDASILRAFRTAVPKDFFSQPLNFPSLTCAESHLIYWTTLVLLYPLINQLFDFISPGLSQFGSPASTSSYYPSIETAETSTPPSTGTQNQVDFIALTAVYATEVCRAAAYCLQPNMKALGGQMLLAPLSQSTQFFQVEQSSEKIKWCQAVFMHLPQVGFAIGVFLKDMVWPQYRLSQKRRSPTPPEQVDEQYQQDMAAGEAPAVLT</sequence>
<keyword evidence="2" id="KW-0238">DNA-binding</keyword>
<name>A0A1L9VRJ7_ASPGL</name>
<keyword evidence="3" id="KW-0804">Transcription</keyword>
<reference evidence="7" key="1">
    <citation type="journal article" date="2017" name="Genome Biol.">
        <title>Comparative genomics reveals high biological diversity and specific adaptations in the industrially and medically important fungal genus Aspergillus.</title>
        <authorList>
            <person name="de Vries R.P."/>
            <person name="Riley R."/>
            <person name="Wiebenga A."/>
            <person name="Aguilar-Osorio G."/>
            <person name="Amillis S."/>
            <person name="Uchima C.A."/>
            <person name="Anderluh G."/>
            <person name="Asadollahi M."/>
            <person name="Askin M."/>
            <person name="Barry K."/>
            <person name="Battaglia E."/>
            <person name="Bayram O."/>
            <person name="Benocci T."/>
            <person name="Braus-Stromeyer S.A."/>
            <person name="Caldana C."/>
            <person name="Canovas D."/>
            <person name="Cerqueira G.C."/>
            <person name="Chen F."/>
            <person name="Chen W."/>
            <person name="Choi C."/>
            <person name="Clum A."/>
            <person name="Dos Santos R.A."/>
            <person name="Damasio A.R."/>
            <person name="Diallinas G."/>
            <person name="Emri T."/>
            <person name="Fekete E."/>
            <person name="Flipphi M."/>
            <person name="Freyberg S."/>
            <person name="Gallo A."/>
            <person name="Gournas C."/>
            <person name="Habgood R."/>
            <person name="Hainaut M."/>
            <person name="Harispe M.L."/>
            <person name="Henrissat B."/>
            <person name="Hilden K.S."/>
            <person name="Hope R."/>
            <person name="Hossain A."/>
            <person name="Karabika E."/>
            <person name="Karaffa L."/>
            <person name="Karanyi Z."/>
            <person name="Krasevec N."/>
            <person name="Kuo A."/>
            <person name="Kusch H."/>
            <person name="LaButti K."/>
            <person name="Lagendijk E.L."/>
            <person name="Lapidus A."/>
            <person name="Levasseur A."/>
            <person name="Lindquist E."/>
            <person name="Lipzen A."/>
            <person name="Logrieco A.F."/>
            <person name="MacCabe A."/>
            <person name="Maekelae M.R."/>
            <person name="Malavazi I."/>
            <person name="Melin P."/>
            <person name="Meyer V."/>
            <person name="Mielnichuk N."/>
            <person name="Miskei M."/>
            <person name="Molnar A.P."/>
            <person name="Mule G."/>
            <person name="Ngan C.Y."/>
            <person name="Orejas M."/>
            <person name="Orosz E."/>
            <person name="Ouedraogo J.P."/>
            <person name="Overkamp K.M."/>
            <person name="Park H.-S."/>
            <person name="Perrone G."/>
            <person name="Piumi F."/>
            <person name="Punt P.J."/>
            <person name="Ram A.F."/>
            <person name="Ramon A."/>
            <person name="Rauscher S."/>
            <person name="Record E."/>
            <person name="Riano-Pachon D.M."/>
            <person name="Robert V."/>
            <person name="Roehrig J."/>
            <person name="Ruller R."/>
            <person name="Salamov A."/>
            <person name="Salih N.S."/>
            <person name="Samson R.A."/>
            <person name="Sandor E."/>
            <person name="Sanguinetti M."/>
            <person name="Schuetze T."/>
            <person name="Sepcic K."/>
            <person name="Shelest E."/>
            <person name="Sherlock G."/>
            <person name="Sophianopoulou V."/>
            <person name="Squina F.M."/>
            <person name="Sun H."/>
            <person name="Susca A."/>
            <person name="Todd R.B."/>
            <person name="Tsang A."/>
            <person name="Unkles S.E."/>
            <person name="van de Wiele N."/>
            <person name="van Rossen-Uffink D."/>
            <person name="Oliveira J.V."/>
            <person name="Vesth T.C."/>
            <person name="Visser J."/>
            <person name="Yu J.-H."/>
            <person name="Zhou M."/>
            <person name="Andersen M.R."/>
            <person name="Archer D.B."/>
            <person name="Baker S.E."/>
            <person name="Benoit I."/>
            <person name="Brakhage A.A."/>
            <person name="Braus G.H."/>
            <person name="Fischer R."/>
            <person name="Frisvad J.C."/>
            <person name="Goldman G.H."/>
            <person name="Houbraken J."/>
            <person name="Oakley B."/>
            <person name="Pocsi I."/>
            <person name="Scazzocchio C."/>
            <person name="Seiboth B."/>
            <person name="vanKuyk P.A."/>
            <person name="Wortman J."/>
            <person name="Dyer P.S."/>
            <person name="Grigoriev I.V."/>
        </authorList>
    </citation>
    <scope>NUCLEOTIDE SEQUENCE [LARGE SCALE GENOMIC DNA]</scope>
    <source>
        <strain evidence="7">CBS 516.65</strain>
    </source>
</reference>
<evidence type="ECO:0000256" key="1">
    <source>
        <dbReference type="ARBA" id="ARBA00023015"/>
    </source>
</evidence>
<dbReference type="OrthoDB" id="4491390at2759"/>
<evidence type="ECO:0000259" key="5">
    <source>
        <dbReference type="PROSITE" id="PS50048"/>
    </source>
</evidence>
<dbReference type="GeneID" id="34460568"/>
<dbReference type="EMBL" id="KV878892">
    <property type="protein sequence ID" value="OJJ86510.1"/>
    <property type="molecule type" value="Genomic_DNA"/>
</dbReference>
<feature type="domain" description="Zn(2)-C6 fungal-type" evidence="5">
    <location>
        <begin position="10"/>
        <end position="39"/>
    </location>
</feature>
<dbReference type="GO" id="GO:0008270">
    <property type="term" value="F:zinc ion binding"/>
    <property type="evidence" value="ECO:0007669"/>
    <property type="project" value="InterPro"/>
</dbReference>
<accession>A0A1L9VRJ7</accession>
<dbReference type="GO" id="GO:0000981">
    <property type="term" value="F:DNA-binding transcription factor activity, RNA polymerase II-specific"/>
    <property type="evidence" value="ECO:0007669"/>
    <property type="project" value="InterPro"/>
</dbReference>